<gene>
    <name evidence="1" type="ORF">AVEN_184891_1</name>
</gene>
<dbReference type="AlphaFoldDB" id="A0A4Y2GGA4"/>
<comment type="caution">
    <text evidence="1">The sequence shown here is derived from an EMBL/GenBank/DDBJ whole genome shotgun (WGS) entry which is preliminary data.</text>
</comment>
<organism evidence="1 2">
    <name type="scientific">Araneus ventricosus</name>
    <name type="common">Orbweaver spider</name>
    <name type="synonym">Epeira ventricosa</name>
    <dbReference type="NCBI Taxonomy" id="182803"/>
    <lineage>
        <taxon>Eukaryota</taxon>
        <taxon>Metazoa</taxon>
        <taxon>Ecdysozoa</taxon>
        <taxon>Arthropoda</taxon>
        <taxon>Chelicerata</taxon>
        <taxon>Arachnida</taxon>
        <taxon>Araneae</taxon>
        <taxon>Araneomorphae</taxon>
        <taxon>Entelegynae</taxon>
        <taxon>Araneoidea</taxon>
        <taxon>Araneidae</taxon>
        <taxon>Araneus</taxon>
    </lineage>
</organism>
<reference evidence="1 2" key="1">
    <citation type="journal article" date="2019" name="Sci. Rep.">
        <title>Orb-weaving spider Araneus ventricosus genome elucidates the spidroin gene catalogue.</title>
        <authorList>
            <person name="Kono N."/>
            <person name="Nakamura H."/>
            <person name="Ohtoshi R."/>
            <person name="Moran D.A.P."/>
            <person name="Shinohara A."/>
            <person name="Yoshida Y."/>
            <person name="Fujiwara M."/>
            <person name="Mori M."/>
            <person name="Tomita M."/>
            <person name="Arakawa K."/>
        </authorList>
    </citation>
    <scope>NUCLEOTIDE SEQUENCE [LARGE SCALE GENOMIC DNA]</scope>
</reference>
<protein>
    <submittedName>
        <fullName evidence="1">Uncharacterized protein</fullName>
    </submittedName>
</protein>
<dbReference type="EMBL" id="BGPR01001342">
    <property type="protein sequence ID" value="GBM51568.1"/>
    <property type="molecule type" value="Genomic_DNA"/>
</dbReference>
<sequence>MNIAKFHAKPFLSEGRPPIAKSLKGPMAAPFSLSARSPVSGWDWALGMGEVRSFLLTSDASRLRSGIGVVFTLALRGGQRLCTSIRHSGPSG</sequence>
<accession>A0A4Y2GGA4</accession>
<evidence type="ECO:0000313" key="1">
    <source>
        <dbReference type="EMBL" id="GBM51568.1"/>
    </source>
</evidence>
<name>A0A4Y2GGA4_ARAVE</name>
<dbReference type="Proteomes" id="UP000499080">
    <property type="component" value="Unassembled WGS sequence"/>
</dbReference>
<proteinExistence type="predicted"/>
<evidence type="ECO:0000313" key="2">
    <source>
        <dbReference type="Proteomes" id="UP000499080"/>
    </source>
</evidence>
<keyword evidence="2" id="KW-1185">Reference proteome</keyword>